<dbReference type="InterPro" id="IPR045526">
    <property type="entry name" value="DUF6471"/>
</dbReference>
<sequence>MDKDALNIRASNLLKAELRREGVGYAELCQRLAIIGVNESYKGVANKINRGTFSFVFFMQCMTVLDVKEVRL</sequence>
<dbReference type="Proteomes" id="UP000264605">
    <property type="component" value="Plasmid unnamed2"/>
</dbReference>
<keyword evidence="2" id="KW-0614">Plasmid</keyword>
<organism evidence="2 3">
    <name type="scientific">Pseudoalteromonas lipolytica</name>
    <dbReference type="NCBI Taxonomy" id="570156"/>
    <lineage>
        <taxon>Bacteria</taxon>
        <taxon>Pseudomonadati</taxon>
        <taxon>Pseudomonadota</taxon>
        <taxon>Gammaproteobacteria</taxon>
        <taxon>Alteromonadales</taxon>
        <taxon>Pseudoalteromonadaceae</taxon>
        <taxon>Pseudoalteromonas</taxon>
    </lineage>
</organism>
<evidence type="ECO:0000259" key="1">
    <source>
        <dbReference type="Pfam" id="PF20075"/>
    </source>
</evidence>
<evidence type="ECO:0000313" key="2">
    <source>
        <dbReference type="EMBL" id="AXV67805.1"/>
    </source>
</evidence>
<reference evidence="2 3" key="1">
    <citation type="submission" date="2018-08" db="EMBL/GenBank/DDBJ databases">
        <title>Draft genome sequence of Pseudoalteromonas donghaensis HJ51.</title>
        <authorList>
            <person name="Oh J."/>
            <person name="Roh D."/>
        </authorList>
    </citation>
    <scope>NUCLEOTIDE SEQUENCE [LARGE SCALE GENOMIC DNA]</scope>
    <source>
        <strain evidence="2 3">HJ51</strain>
        <plasmid evidence="2 3">unnamed2</plasmid>
    </source>
</reference>
<dbReference type="Pfam" id="PF20075">
    <property type="entry name" value="DUF6471"/>
    <property type="match status" value="1"/>
</dbReference>
<geneLocation type="plasmid" evidence="2 3">
    <name>unnamed2</name>
</geneLocation>
<accession>A0AAD0S4E8</accession>
<proteinExistence type="predicted"/>
<name>A0AAD0S4E8_9GAMM</name>
<dbReference type="EMBL" id="CP032092">
    <property type="protein sequence ID" value="AXV67805.1"/>
    <property type="molecule type" value="Genomic_DNA"/>
</dbReference>
<protein>
    <recommendedName>
        <fullName evidence="1">DUF6471 domain-containing protein</fullName>
    </recommendedName>
</protein>
<dbReference type="AlphaFoldDB" id="A0AAD0S4E8"/>
<gene>
    <name evidence="2" type="ORF">D0907_19875</name>
</gene>
<evidence type="ECO:0000313" key="3">
    <source>
        <dbReference type="Proteomes" id="UP000264605"/>
    </source>
</evidence>
<feature type="domain" description="DUF6471" evidence="1">
    <location>
        <begin position="7"/>
        <end position="70"/>
    </location>
</feature>
<dbReference type="KEGG" id="pdj:D0907_19875"/>